<proteinExistence type="predicted"/>
<dbReference type="Proteomes" id="UP000320390">
    <property type="component" value="Chromosome"/>
</dbReference>
<name>A0A518F0S4_9BACT</name>
<protein>
    <submittedName>
        <fullName evidence="1">Uncharacterized protein</fullName>
    </submittedName>
</protein>
<dbReference type="EMBL" id="CP036434">
    <property type="protein sequence ID" value="QDV09942.1"/>
    <property type="molecule type" value="Genomic_DNA"/>
</dbReference>
<gene>
    <name evidence="1" type="ORF">Poly30_55030</name>
</gene>
<organism evidence="1 2">
    <name type="scientific">Saltatorellus ferox</name>
    <dbReference type="NCBI Taxonomy" id="2528018"/>
    <lineage>
        <taxon>Bacteria</taxon>
        <taxon>Pseudomonadati</taxon>
        <taxon>Planctomycetota</taxon>
        <taxon>Planctomycetia</taxon>
        <taxon>Planctomycetia incertae sedis</taxon>
        <taxon>Saltatorellus</taxon>
    </lineage>
</organism>
<evidence type="ECO:0000313" key="1">
    <source>
        <dbReference type="EMBL" id="QDV09942.1"/>
    </source>
</evidence>
<keyword evidence="2" id="KW-1185">Reference proteome</keyword>
<accession>A0A518F0S4</accession>
<sequence length="295" mass="33052">MRDRVDSVESLSTQRLRLESPEAPRLEPVLPFGAYRMSMGRRSAASFVLEGEAEPVRMSASLRATMGEVSILWTHGEDPSVLFGDPERQPLTRYEVGFPAASIACRPGGRLLIGGLDESSRRPIYEVWTFGEPKLIDDESGEPTLSEPEVLERVRIPAHGHDLNYGVAQAIWTGGAIGDDRAWIFTYPETDVRELDLRTGRSTVMLSPTEAIGAVAPWPGLDRAWNGARYWGDHKACGHCYILTLMTDISFSKGKLTSLILMDRNRDGLLDDWTPLYSQEKYPEGLDDRENWIRD</sequence>
<evidence type="ECO:0000313" key="2">
    <source>
        <dbReference type="Proteomes" id="UP000320390"/>
    </source>
</evidence>
<reference evidence="1 2" key="1">
    <citation type="submission" date="2019-02" db="EMBL/GenBank/DDBJ databases">
        <title>Deep-cultivation of Planctomycetes and their phenomic and genomic characterization uncovers novel biology.</title>
        <authorList>
            <person name="Wiegand S."/>
            <person name="Jogler M."/>
            <person name="Boedeker C."/>
            <person name="Pinto D."/>
            <person name="Vollmers J."/>
            <person name="Rivas-Marin E."/>
            <person name="Kohn T."/>
            <person name="Peeters S.H."/>
            <person name="Heuer A."/>
            <person name="Rast P."/>
            <person name="Oberbeckmann S."/>
            <person name="Bunk B."/>
            <person name="Jeske O."/>
            <person name="Meyerdierks A."/>
            <person name="Storesund J.E."/>
            <person name="Kallscheuer N."/>
            <person name="Luecker S."/>
            <person name="Lage O.M."/>
            <person name="Pohl T."/>
            <person name="Merkel B.J."/>
            <person name="Hornburger P."/>
            <person name="Mueller R.-W."/>
            <person name="Bruemmer F."/>
            <person name="Labrenz M."/>
            <person name="Spormann A.M."/>
            <person name="Op den Camp H."/>
            <person name="Overmann J."/>
            <person name="Amann R."/>
            <person name="Jetten M.S.M."/>
            <person name="Mascher T."/>
            <person name="Medema M.H."/>
            <person name="Devos D.P."/>
            <person name="Kaster A.-K."/>
            <person name="Ovreas L."/>
            <person name="Rohde M."/>
            <person name="Galperin M.Y."/>
            <person name="Jogler C."/>
        </authorList>
    </citation>
    <scope>NUCLEOTIDE SEQUENCE [LARGE SCALE GENOMIC DNA]</scope>
    <source>
        <strain evidence="1 2">Poly30</strain>
    </source>
</reference>
<dbReference type="AlphaFoldDB" id="A0A518F0S4"/>